<gene>
    <name evidence="1" type="ordered locus">VIT_18s0122g00580</name>
</gene>
<dbReference type="OrthoDB" id="1262810at2759"/>
<proteinExistence type="predicted"/>
<dbReference type="InterPro" id="IPR052972">
    <property type="entry name" value="Sacsin_chaperone_reg"/>
</dbReference>
<dbReference type="InParanoid" id="F6HJA8"/>
<dbReference type="HOGENOM" id="CLU_2268745_0_0_1"/>
<name>F6HJA8_VITVI</name>
<dbReference type="PANTHER" id="PTHR15600">
    <property type="entry name" value="SACSIN"/>
    <property type="match status" value="1"/>
</dbReference>
<dbReference type="AlphaFoldDB" id="F6HJA8"/>
<evidence type="ECO:0000313" key="2">
    <source>
        <dbReference type="Proteomes" id="UP000009183"/>
    </source>
</evidence>
<accession>F6HJA8</accession>
<dbReference type="STRING" id="29760.F6HJA8"/>
<reference evidence="2" key="1">
    <citation type="journal article" date="2007" name="Nature">
        <title>The grapevine genome sequence suggests ancestral hexaploidization in major angiosperm phyla.</title>
        <authorList>
            <consortium name="The French-Italian Public Consortium for Grapevine Genome Characterization."/>
            <person name="Jaillon O."/>
            <person name="Aury J.-M."/>
            <person name="Noel B."/>
            <person name="Policriti A."/>
            <person name="Clepet C."/>
            <person name="Casagrande A."/>
            <person name="Choisne N."/>
            <person name="Aubourg S."/>
            <person name="Vitulo N."/>
            <person name="Jubin C."/>
            <person name="Vezzi A."/>
            <person name="Legeai F."/>
            <person name="Hugueney P."/>
            <person name="Dasilva C."/>
            <person name="Horner D."/>
            <person name="Mica E."/>
            <person name="Jublot D."/>
            <person name="Poulain J."/>
            <person name="Bruyere C."/>
            <person name="Billault A."/>
            <person name="Segurens B."/>
            <person name="Gouyvenoux M."/>
            <person name="Ugarte E."/>
            <person name="Cattonaro F."/>
            <person name="Anthouard V."/>
            <person name="Vico V."/>
            <person name="Del Fabbro C."/>
            <person name="Alaux M."/>
            <person name="Di Gaspero G."/>
            <person name="Dumas V."/>
            <person name="Felice N."/>
            <person name="Paillard S."/>
            <person name="Juman I."/>
            <person name="Moroldo M."/>
            <person name="Scalabrin S."/>
            <person name="Canaguier A."/>
            <person name="Le Clainche I."/>
            <person name="Malacrida G."/>
            <person name="Durand E."/>
            <person name="Pesole G."/>
            <person name="Laucou V."/>
            <person name="Chatelet P."/>
            <person name="Merdinoglu D."/>
            <person name="Delledonne M."/>
            <person name="Pezzotti M."/>
            <person name="Lecharny A."/>
            <person name="Scarpelli C."/>
            <person name="Artiguenave F."/>
            <person name="Pe M.E."/>
            <person name="Valle G."/>
            <person name="Morgante M."/>
            <person name="Caboche M."/>
            <person name="Adam-Blondon A.-F."/>
            <person name="Weissenbach J."/>
            <person name="Quetier F."/>
            <person name="Wincker P."/>
        </authorList>
    </citation>
    <scope>NUCLEOTIDE SEQUENCE [LARGE SCALE GENOMIC DNA]</scope>
    <source>
        <strain evidence="2">cv. Pinot noir / PN40024</strain>
    </source>
</reference>
<organism evidence="1 2">
    <name type="scientific">Vitis vinifera</name>
    <name type="common">Grape</name>
    <dbReference type="NCBI Taxonomy" id="29760"/>
    <lineage>
        <taxon>Eukaryota</taxon>
        <taxon>Viridiplantae</taxon>
        <taxon>Streptophyta</taxon>
        <taxon>Embryophyta</taxon>
        <taxon>Tracheophyta</taxon>
        <taxon>Spermatophyta</taxon>
        <taxon>Magnoliopsida</taxon>
        <taxon>eudicotyledons</taxon>
        <taxon>Gunneridae</taxon>
        <taxon>Pentapetalae</taxon>
        <taxon>rosids</taxon>
        <taxon>Vitales</taxon>
        <taxon>Vitaceae</taxon>
        <taxon>Viteae</taxon>
        <taxon>Vitis</taxon>
    </lineage>
</organism>
<evidence type="ECO:0000313" key="1">
    <source>
        <dbReference type="EMBL" id="CCB52306.1"/>
    </source>
</evidence>
<dbReference type="PANTHER" id="PTHR15600:SF42">
    <property type="entry name" value="SACSIN"/>
    <property type="match status" value="1"/>
</dbReference>
<dbReference type="PaxDb" id="29760-VIT_18s0122g00580.t01"/>
<dbReference type="EMBL" id="FN595771">
    <property type="protein sequence ID" value="CCB52306.1"/>
    <property type="molecule type" value="Genomic_DNA"/>
</dbReference>
<sequence>MVFNAKRTSRKFVQGNISNDTAERLSVSSLWKTLLAESADSMNSSLFGAAEAFGQHEALTTRLKYILETYANGTTGTTSNNLDSSLPNMQMLQIGTLPNDRGL</sequence>
<dbReference type="Proteomes" id="UP000009183">
    <property type="component" value="Chromosome 18, unordered"/>
</dbReference>
<protein>
    <submittedName>
        <fullName evidence="1">Uncharacterized protein</fullName>
    </submittedName>
</protein>
<keyword evidence="2" id="KW-1185">Reference proteome</keyword>